<keyword evidence="5 6" id="KW-0472">Membrane</keyword>
<name>A0A162MGV6_9BACL</name>
<dbReference type="PANTHER" id="PTHR30086">
    <property type="entry name" value="ARGININE EXPORTER PROTEIN ARGO"/>
    <property type="match status" value="1"/>
</dbReference>
<dbReference type="Pfam" id="PF01810">
    <property type="entry name" value="LysE"/>
    <property type="match status" value="1"/>
</dbReference>
<feature type="transmembrane region" description="Helical" evidence="6">
    <location>
        <begin position="145"/>
        <end position="168"/>
    </location>
</feature>
<sequence>MNAFFTYMVLGISLSAPIGPINAAQLDRGARMGFTHAWLLGLGAMCADFIYMLLIYFGLAHFLNTPFMKTFLWTFGSFILLYIAIETLRNINAAPEISARGTQTGMNSFRSGFLMALMNPLNILFWLGIYGSILANSVQNQGLSLVLWHSMGIFAGILLWDVFMALMASSFHRFAGPSTLRIISAVSGISLLGFGLYFGYRAFVQLFG</sequence>
<evidence type="ECO:0000313" key="8">
    <source>
        <dbReference type="Proteomes" id="UP000076967"/>
    </source>
</evidence>
<feature type="transmembrane region" description="Helical" evidence="6">
    <location>
        <begin position="71"/>
        <end position="91"/>
    </location>
</feature>
<dbReference type="AlphaFoldDB" id="A0A162MGV6"/>
<dbReference type="STRING" id="494026.PGLA_07200"/>
<dbReference type="RefSeq" id="WP_068530852.1">
    <property type="nucleotide sequence ID" value="NZ_LVJH01000007.1"/>
</dbReference>
<comment type="subcellular location">
    <subcellularLocation>
        <location evidence="1">Cell membrane</location>
        <topology evidence="1">Multi-pass membrane protein</topology>
    </subcellularLocation>
</comment>
<keyword evidence="2" id="KW-1003">Cell membrane</keyword>
<comment type="caution">
    <text evidence="7">The sequence shown here is derived from an EMBL/GenBank/DDBJ whole genome shotgun (WGS) entry which is preliminary data.</text>
</comment>
<dbReference type="Proteomes" id="UP000076967">
    <property type="component" value="Unassembled WGS sequence"/>
</dbReference>
<feature type="transmembrane region" description="Helical" evidence="6">
    <location>
        <begin position="180"/>
        <end position="200"/>
    </location>
</feature>
<dbReference type="GO" id="GO:0015171">
    <property type="term" value="F:amino acid transmembrane transporter activity"/>
    <property type="evidence" value="ECO:0007669"/>
    <property type="project" value="TreeGrafter"/>
</dbReference>
<dbReference type="PANTHER" id="PTHR30086:SF6">
    <property type="entry name" value="AMINO ACID EFFLUX PROTEIN YCGF-RELATED"/>
    <property type="match status" value="1"/>
</dbReference>
<evidence type="ECO:0000256" key="6">
    <source>
        <dbReference type="SAM" id="Phobius"/>
    </source>
</evidence>
<dbReference type="OrthoDB" id="7874789at2"/>
<protein>
    <submittedName>
        <fullName evidence="7">Amino acid transporter</fullName>
    </submittedName>
</protein>
<evidence type="ECO:0000256" key="4">
    <source>
        <dbReference type="ARBA" id="ARBA00022989"/>
    </source>
</evidence>
<dbReference type="InterPro" id="IPR001123">
    <property type="entry name" value="LeuE-type"/>
</dbReference>
<dbReference type="EMBL" id="LVJH01000007">
    <property type="protein sequence ID" value="OAB44433.1"/>
    <property type="molecule type" value="Genomic_DNA"/>
</dbReference>
<evidence type="ECO:0000256" key="1">
    <source>
        <dbReference type="ARBA" id="ARBA00004651"/>
    </source>
</evidence>
<feature type="transmembrane region" description="Helical" evidence="6">
    <location>
        <begin position="37"/>
        <end position="59"/>
    </location>
</feature>
<keyword evidence="8" id="KW-1185">Reference proteome</keyword>
<gene>
    <name evidence="7" type="ORF">PGLA_07200</name>
</gene>
<keyword evidence="4 6" id="KW-1133">Transmembrane helix</keyword>
<feature type="transmembrane region" description="Helical" evidence="6">
    <location>
        <begin position="6"/>
        <end position="25"/>
    </location>
</feature>
<evidence type="ECO:0000256" key="2">
    <source>
        <dbReference type="ARBA" id="ARBA00022475"/>
    </source>
</evidence>
<evidence type="ECO:0000256" key="3">
    <source>
        <dbReference type="ARBA" id="ARBA00022692"/>
    </source>
</evidence>
<feature type="transmembrane region" description="Helical" evidence="6">
    <location>
        <begin position="112"/>
        <end position="133"/>
    </location>
</feature>
<reference evidence="7 8" key="1">
    <citation type="submission" date="2016-03" db="EMBL/GenBank/DDBJ databases">
        <title>Draft genome sequence of Paenibacillus glacialis DSM 22343.</title>
        <authorList>
            <person name="Shin S.-K."/>
            <person name="Yi H."/>
        </authorList>
    </citation>
    <scope>NUCLEOTIDE SEQUENCE [LARGE SCALE GENOMIC DNA]</scope>
    <source>
        <strain evidence="7 8">DSM 22343</strain>
    </source>
</reference>
<evidence type="ECO:0000256" key="5">
    <source>
        <dbReference type="ARBA" id="ARBA00023136"/>
    </source>
</evidence>
<dbReference type="GO" id="GO:0005886">
    <property type="term" value="C:plasma membrane"/>
    <property type="evidence" value="ECO:0007669"/>
    <property type="project" value="UniProtKB-SubCell"/>
</dbReference>
<keyword evidence="3 6" id="KW-0812">Transmembrane</keyword>
<proteinExistence type="predicted"/>
<accession>A0A162MGV6</accession>
<organism evidence="7 8">
    <name type="scientific">Paenibacillus glacialis</name>
    <dbReference type="NCBI Taxonomy" id="494026"/>
    <lineage>
        <taxon>Bacteria</taxon>
        <taxon>Bacillati</taxon>
        <taxon>Bacillota</taxon>
        <taxon>Bacilli</taxon>
        <taxon>Bacillales</taxon>
        <taxon>Paenibacillaceae</taxon>
        <taxon>Paenibacillus</taxon>
    </lineage>
</organism>
<evidence type="ECO:0000313" key="7">
    <source>
        <dbReference type="EMBL" id="OAB44433.1"/>
    </source>
</evidence>